<protein>
    <submittedName>
        <fullName evidence="2">Uncharacterized protein</fullName>
    </submittedName>
</protein>
<feature type="compositionally biased region" description="Polar residues" evidence="1">
    <location>
        <begin position="148"/>
        <end position="166"/>
    </location>
</feature>
<name>A0ABN8RRH0_9CNID</name>
<evidence type="ECO:0000313" key="2">
    <source>
        <dbReference type="EMBL" id="CAH3181579.1"/>
    </source>
</evidence>
<dbReference type="EMBL" id="CALNXI010002017">
    <property type="protein sequence ID" value="CAH3181579.1"/>
    <property type="molecule type" value="Genomic_DNA"/>
</dbReference>
<comment type="caution">
    <text evidence="2">The sequence shown here is derived from an EMBL/GenBank/DDBJ whole genome shotgun (WGS) entry which is preliminary data.</text>
</comment>
<dbReference type="InterPro" id="IPR039471">
    <property type="entry name" value="CXorf65-like"/>
</dbReference>
<dbReference type="PANTHER" id="PTHR33887:SF5">
    <property type="entry name" value="PB1 DOMAIN-CONTAINING PROTEIN"/>
    <property type="match status" value="1"/>
</dbReference>
<evidence type="ECO:0000256" key="1">
    <source>
        <dbReference type="SAM" id="MobiDB-lite"/>
    </source>
</evidence>
<sequence>MSFITIHFGDDQKLLFNLLCPTILLYENIRLRCRCEEKVVIDIADENGSLKILSERPPDQYASEYLQGRANYILLKVLKKADSLTGKEYSIFEPLLNNVSELYPELMSKVHDKKINPDVGLPVQSFMLPHQKSSLQTRSKSIPKGGTNPRSPAQRSGSIVGNSLLSSVPKMKSSARLSK</sequence>
<proteinExistence type="predicted"/>
<feature type="region of interest" description="Disordered" evidence="1">
    <location>
        <begin position="132"/>
        <end position="179"/>
    </location>
</feature>
<gene>
    <name evidence="2" type="ORF">PEVE_00013734</name>
</gene>
<dbReference type="Pfam" id="PF15874">
    <property type="entry name" value="Il2rg"/>
    <property type="match status" value="1"/>
</dbReference>
<dbReference type="PANTHER" id="PTHR33887">
    <property type="entry name" value="PB1 DOMAIN-CONTAINING PROTEIN"/>
    <property type="match status" value="1"/>
</dbReference>
<evidence type="ECO:0000313" key="3">
    <source>
        <dbReference type="Proteomes" id="UP001159427"/>
    </source>
</evidence>
<reference evidence="2 3" key="1">
    <citation type="submission" date="2022-05" db="EMBL/GenBank/DDBJ databases">
        <authorList>
            <consortium name="Genoscope - CEA"/>
            <person name="William W."/>
        </authorList>
    </citation>
    <scope>NUCLEOTIDE SEQUENCE [LARGE SCALE GENOMIC DNA]</scope>
</reference>
<dbReference type="Proteomes" id="UP001159427">
    <property type="component" value="Unassembled WGS sequence"/>
</dbReference>
<organism evidence="2 3">
    <name type="scientific">Porites evermanni</name>
    <dbReference type="NCBI Taxonomy" id="104178"/>
    <lineage>
        <taxon>Eukaryota</taxon>
        <taxon>Metazoa</taxon>
        <taxon>Cnidaria</taxon>
        <taxon>Anthozoa</taxon>
        <taxon>Hexacorallia</taxon>
        <taxon>Scleractinia</taxon>
        <taxon>Fungiina</taxon>
        <taxon>Poritidae</taxon>
        <taxon>Porites</taxon>
    </lineage>
</organism>
<keyword evidence="3" id="KW-1185">Reference proteome</keyword>
<accession>A0ABN8RRH0</accession>